<reference evidence="1" key="1">
    <citation type="submission" date="2018-11" db="EMBL/GenBank/DDBJ databases">
        <authorList>
            <consortium name="Pathogen Informatics"/>
        </authorList>
    </citation>
    <scope>NUCLEOTIDE SEQUENCE</scope>
</reference>
<evidence type="ECO:0000313" key="1">
    <source>
        <dbReference type="EMBL" id="VEL20006.1"/>
    </source>
</evidence>
<dbReference type="Proteomes" id="UP000784294">
    <property type="component" value="Unassembled WGS sequence"/>
</dbReference>
<gene>
    <name evidence="1" type="ORF">PXEA_LOCUS13446</name>
</gene>
<protein>
    <submittedName>
        <fullName evidence="1">Uncharacterized protein</fullName>
    </submittedName>
</protein>
<name>A0A448WTN2_9PLAT</name>
<dbReference type="AlphaFoldDB" id="A0A448WTN2"/>
<sequence>MKKRLRDILGVPALRDIFSPEIPLEFDCPIYFVRDDFVAREHQGFPLPPGMAELFPAMGVLSSFEVNCEQMGMSR</sequence>
<proteinExistence type="predicted"/>
<organism evidence="1 2">
    <name type="scientific">Protopolystoma xenopodis</name>
    <dbReference type="NCBI Taxonomy" id="117903"/>
    <lineage>
        <taxon>Eukaryota</taxon>
        <taxon>Metazoa</taxon>
        <taxon>Spiralia</taxon>
        <taxon>Lophotrochozoa</taxon>
        <taxon>Platyhelminthes</taxon>
        <taxon>Monogenea</taxon>
        <taxon>Polyopisthocotylea</taxon>
        <taxon>Polystomatidea</taxon>
        <taxon>Polystomatidae</taxon>
        <taxon>Protopolystoma</taxon>
    </lineage>
</organism>
<evidence type="ECO:0000313" key="2">
    <source>
        <dbReference type="Proteomes" id="UP000784294"/>
    </source>
</evidence>
<accession>A0A448WTN2</accession>
<dbReference type="OrthoDB" id="10257284at2759"/>
<keyword evidence="2" id="KW-1185">Reference proteome</keyword>
<dbReference type="EMBL" id="CAAALY010044301">
    <property type="protein sequence ID" value="VEL20006.1"/>
    <property type="molecule type" value="Genomic_DNA"/>
</dbReference>
<comment type="caution">
    <text evidence="1">The sequence shown here is derived from an EMBL/GenBank/DDBJ whole genome shotgun (WGS) entry which is preliminary data.</text>
</comment>